<evidence type="ECO:0000313" key="3">
    <source>
        <dbReference type="Proteomes" id="UP000887575"/>
    </source>
</evidence>
<feature type="signal peptide" evidence="2">
    <location>
        <begin position="1"/>
        <end position="20"/>
    </location>
</feature>
<keyword evidence="3" id="KW-1185">Reference proteome</keyword>
<evidence type="ECO:0000313" key="4">
    <source>
        <dbReference type="WBParaSite" id="MBELARI_LOCUS21646"/>
    </source>
</evidence>
<feature type="region of interest" description="Disordered" evidence="1">
    <location>
        <begin position="339"/>
        <end position="358"/>
    </location>
</feature>
<keyword evidence="2" id="KW-0732">Signal</keyword>
<dbReference type="WBParaSite" id="MBELARI_LOCUS21646">
    <property type="protein sequence ID" value="MBELARI_LOCUS21646"/>
    <property type="gene ID" value="MBELARI_LOCUS21646"/>
</dbReference>
<dbReference type="Proteomes" id="UP000887575">
    <property type="component" value="Unassembled WGS sequence"/>
</dbReference>
<dbReference type="AlphaFoldDB" id="A0AAF3F7P4"/>
<protein>
    <submittedName>
        <fullName evidence="4">Uncharacterized protein</fullName>
    </submittedName>
</protein>
<organism evidence="3 4">
    <name type="scientific">Mesorhabditis belari</name>
    <dbReference type="NCBI Taxonomy" id="2138241"/>
    <lineage>
        <taxon>Eukaryota</taxon>
        <taxon>Metazoa</taxon>
        <taxon>Ecdysozoa</taxon>
        <taxon>Nematoda</taxon>
        <taxon>Chromadorea</taxon>
        <taxon>Rhabditida</taxon>
        <taxon>Rhabditina</taxon>
        <taxon>Rhabditomorpha</taxon>
        <taxon>Rhabditoidea</taxon>
        <taxon>Rhabditidae</taxon>
        <taxon>Mesorhabditinae</taxon>
        <taxon>Mesorhabditis</taxon>
    </lineage>
</organism>
<reference evidence="4" key="1">
    <citation type="submission" date="2024-02" db="UniProtKB">
        <authorList>
            <consortium name="WormBaseParasite"/>
        </authorList>
    </citation>
    <scope>IDENTIFICATION</scope>
</reference>
<evidence type="ECO:0000256" key="2">
    <source>
        <dbReference type="SAM" id="SignalP"/>
    </source>
</evidence>
<evidence type="ECO:0000256" key="1">
    <source>
        <dbReference type="SAM" id="MobiDB-lite"/>
    </source>
</evidence>
<name>A0AAF3F7P4_9BILA</name>
<accession>A0AAF3F7P4</accession>
<proteinExistence type="predicted"/>
<feature type="chain" id="PRO_5042199646" evidence="2">
    <location>
        <begin position="21"/>
        <end position="358"/>
    </location>
</feature>
<sequence>MTPIFRLLLLLGVLLNFANAALFKTKEIPIPGNIGDYYLISANAEDPFQSLEINLVCSDLNKIVFSAKIQSCVPEVDFEEWWHFHYNCDLSVSSDDWDGTASRRNVLRADPTFSYRRQFFLSISSEDGKYILWNGDRRKPFKKDFLQRYFSKAELLSSEGVCRPDRLVVRGTVWNVQFLYVPGPETTTTTTTMSTTETTTTILFEETTIEKTDENLKEGSGIQPQVSFDAQIASNEGTDQMLPIDVNPFVPPTDIQMDGQPPTDLGVILDLSTQQPAMVQAENMFGEAVMQSTPKSELVEEEKLENVDATTSTLPESTEMGKLLNGGSEGFLVPEMFPIHTETSEPSTEPSPIIPDSR</sequence>